<sequence length="622" mass="67637">MSKFTLLMFIAASALALAANASPGDKSKKYCSETHVGKSGRIKRIIGGIIADDKEFSHAVALSYEVKGNYKFLCAGSLISDKYVLTAATCINTKIPVSVRLGDLNLESDSDDANAVDVKIARVLKHPDYDGSKVQNDIGLIELESKIEFNDNIRPACLNTEKSSTDADSFIAIGWGQTEIGAVSPSLMKVTLNEIASAECIKTYKSRNITINGESQICTNSKTKDTCRGDSGGALQKLNPDFSSAYDIYGITSFGSRNCASGFPSVFTRVSYYIDWIESIVFASDAKKWKFLQINRIALKMMNICKQANEYNHKFTQYLKANCTNTLQVSLPSSSKRGMSKFTLLIFIAVSVLASTANASAGDKSKKYCSETHVGKSGRIKRIIGGTIAEDEEFSHAVALSYDVNGNKKFLCAGSLISDKYVLTAATCINTKIPVSVRLGDLNLESDSDDANAVDVKIARVLKHPDYDGSKVQNDIGLIELESKIEFNDNIRPACLNTEKSSTDADSFIAIGWGQTEIGAVSPSLMKVTLNEIASAECIKTYKYRNITINGESQICTNSKTKDTCRGDSGGALQKLNPDFSSAYDIYGITSFGSRNCASGFPSVFTRVSYYIDWIESIVFVN</sequence>
<dbReference type="Pfam" id="PF00089">
    <property type="entry name" value="Trypsin"/>
    <property type="match status" value="2"/>
</dbReference>
<dbReference type="Proteomes" id="UP000695000">
    <property type="component" value="Unplaced"/>
</dbReference>
<dbReference type="PROSITE" id="PS50240">
    <property type="entry name" value="TRYPSIN_DOM"/>
    <property type="match status" value="2"/>
</dbReference>
<evidence type="ECO:0000256" key="1">
    <source>
        <dbReference type="ARBA" id="ARBA00023157"/>
    </source>
</evidence>
<evidence type="ECO:0000256" key="2">
    <source>
        <dbReference type="ARBA" id="ARBA00024195"/>
    </source>
</evidence>
<evidence type="ECO:0000313" key="5">
    <source>
        <dbReference type="Proteomes" id="UP000695000"/>
    </source>
</evidence>
<dbReference type="InterPro" id="IPR033116">
    <property type="entry name" value="TRYPSIN_SER"/>
</dbReference>
<organism evidence="5 6">
    <name type="scientific">Nicrophorus vespilloides</name>
    <name type="common">Boreal carrion beetle</name>
    <dbReference type="NCBI Taxonomy" id="110193"/>
    <lineage>
        <taxon>Eukaryota</taxon>
        <taxon>Metazoa</taxon>
        <taxon>Ecdysozoa</taxon>
        <taxon>Arthropoda</taxon>
        <taxon>Hexapoda</taxon>
        <taxon>Insecta</taxon>
        <taxon>Pterygota</taxon>
        <taxon>Neoptera</taxon>
        <taxon>Endopterygota</taxon>
        <taxon>Coleoptera</taxon>
        <taxon>Polyphaga</taxon>
        <taxon>Staphyliniformia</taxon>
        <taxon>Silphidae</taxon>
        <taxon>Nicrophorinae</taxon>
        <taxon>Nicrophorus</taxon>
    </lineage>
</organism>
<dbReference type="RefSeq" id="XP_017777350.1">
    <property type="nucleotide sequence ID" value="XM_017921861.1"/>
</dbReference>
<dbReference type="InterPro" id="IPR043504">
    <property type="entry name" value="Peptidase_S1_PA_chymotrypsin"/>
</dbReference>
<feature type="signal peptide" evidence="3">
    <location>
        <begin position="1"/>
        <end position="18"/>
    </location>
</feature>
<dbReference type="GeneID" id="108563242"/>
<dbReference type="SUPFAM" id="SSF50494">
    <property type="entry name" value="Trypsin-like serine proteases"/>
    <property type="match status" value="2"/>
</dbReference>
<dbReference type="CDD" id="cd00190">
    <property type="entry name" value="Tryp_SPc"/>
    <property type="match status" value="2"/>
</dbReference>
<dbReference type="InterPro" id="IPR051487">
    <property type="entry name" value="Ser/Thr_Proteases_Immune/Dev"/>
</dbReference>
<comment type="similarity">
    <text evidence="2">Belongs to the peptidase S1 family. CLIP subfamily.</text>
</comment>
<feature type="domain" description="Peptidase S1" evidence="4">
    <location>
        <begin position="45"/>
        <end position="282"/>
    </location>
</feature>
<dbReference type="PROSITE" id="PS00135">
    <property type="entry name" value="TRYPSIN_SER"/>
    <property type="match status" value="2"/>
</dbReference>
<dbReference type="Gene3D" id="2.40.10.10">
    <property type="entry name" value="Trypsin-like serine proteases"/>
    <property type="match status" value="4"/>
</dbReference>
<dbReference type="SMART" id="SM00020">
    <property type="entry name" value="Tryp_SPc"/>
    <property type="match status" value="2"/>
</dbReference>
<dbReference type="InterPro" id="IPR001314">
    <property type="entry name" value="Peptidase_S1A"/>
</dbReference>
<name>A0ABM1MS00_NICVS</name>
<feature type="chain" id="PRO_5047199400" evidence="3">
    <location>
        <begin position="19"/>
        <end position="622"/>
    </location>
</feature>
<keyword evidence="3" id="KW-0732">Signal</keyword>
<dbReference type="PRINTS" id="PR00722">
    <property type="entry name" value="CHYMOTRYPSIN"/>
</dbReference>
<protein>
    <submittedName>
        <fullName evidence="6">Uncharacterized protein LOC108563242</fullName>
    </submittedName>
</protein>
<dbReference type="InterPro" id="IPR009003">
    <property type="entry name" value="Peptidase_S1_PA"/>
</dbReference>
<dbReference type="PANTHER" id="PTHR24256">
    <property type="entry name" value="TRYPTASE-RELATED"/>
    <property type="match status" value="1"/>
</dbReference>
<feature type="domain" description="Peptidase S1" evidence="4">
    <location>
        <begin position="383"/>
        <end position="620"/>
    </location>
</feature>
<gene>
    <name evidence="6" type="primary">LOC108563242</name>
</gene>
<evidence type="ECO:0000256" key="3">
    <source>
        <dbReference type="SAM" id="SignalP"/>
    </source>
</evidence>
<evidence type="ECO:0000259" key="4">
    <source>
        <dbReference type="PROSITE" id="PS50240"/>
    </source>
</evidence>
<reference evidence="6" key="1">
    <citation type="submission" date="2025-08" db="UniProtKB">
        <authorList>
            <consortium name="RefSeq"/>
        </authorList>
    </citation>
    <scope>IDENTIFICATION</scope>
    <source>
        <tissue evidence="6">Whole Larva</tissue>
    </source>
</reference>
<accession>A0ABM1MS00</accession>
<evidence type="ECO:0000313" key="6">
    <source>
        <dbReference type="RefSeq" id="XP_017777350.1"/>
    </source>
</evidence>
<proteinExistence type="inferred from homology"/>
<keyword evidence="5" id="KW-1185">Reference proteome</keyword>
<dbReference type="InterPro" id="IPR001254">
    <property type="entry name" value="Trypsin_dom"/>
</dbReference>
<keyword evidence="1" id="KW-1015">Disulfide bond</keyword>